<dbReference type="EMBL" id="AYYK01000022">
    <property type="protein sequence ID" value="KRM78356.1"/>
    <property type="molecule type" value="Genomic_DNA"/>
</dbReference>
<proteinExistence type="predicted"/>
<dbReference type="AlphaFoldDB" id="A0A0R2BKN2"/>
<dbReference type="Pfam" id="PF04892">
    <property type="entry name" value="VanZ"/>
    <property type="match status" value="1"/>
</dbReference>
<dbReference type="STRING" id="1423738.FC84_GL001179"/>
<dbReference type="PANTHER" id="PTHR36834">
    <property type="entry name" value="MEMBRANE PROTEIN-RELATED"/>
    <property type="match status" value="1"/>
</dbReference>
<dbReference type="OrthoDB" id="2247368at2"/>
<feature type="domain" description="VanZ-like" evidence="2">
    <location>
        <begin position="22"/>
        <end position="141"/>
    </location>
</feature>
<keyword evidence="1" id="KW-0812">Transmembrane</keyword>
<evidence type="ECO:0000313" key="3">
    <source>
        <dbReference type="EMBL" id="KRM78356.1"/>
    </source>
</evidence>
<gene>
    <name evidence="3" type="ORF">FC84_GL001179</name>
</gene>
<organism evidence="3 4">
    <name type="scientific">Lapidilactobacillus dextrinicus DSM 20335</name>
    <dbReference type="NCBI Taxonomy" id="1423738"/>
    <lineage>
        <taxon>Bacteria</taxon>
        <taxon>Bacillati</taxon>
        <taxon>Bacillota</taxon>
        <taxon>Bacilli</taxon>
        <taxon>Lactobacillales</taxon>
        <taxon>Lactobacillaceae</taxon>
        <taxon>Lapidilactobacillus</taxon>
    </lineage>
</organism>
<name>A0A0R2BKN2_9LACO</name>
<protein>
    <recommendedName>
        <fullName evidence="2">VanZ-like domain-containing protein</fullName>
    </recommendedName>
</protein>
<evidence type="ECO:0000313" key="4">
    <source>
        <dbReference type="Proteomes" id="UP000051813"/>
    </source>
</evidence>
<feature type="transmembrane region" description="Helical" evidence="1">
    <location>
        <begin position="63"/>
        <end position="81"/>
    </location>
</feature>
<dbReference type="InterPro" id="IPR053150">
    <property type="entry name" value="Teicoplanin_resist-assoc"/>
</dbReference>
<feature type="transmembrane region" description="Helical" evidence="1">
    <location>
        <begin position="124"/>
        <end position="145"/>
    </location>
</feature>
<accession>A0A0R2BKN2</accession>
<evidence type="ECO:0000256" key="1">
    <source>
        <dbReference type="SAM" id="Phobius"/>
    </source>
</evidence>
<dbReference type="InterPro" id="IPR006976">
    <property type="entry name" value="VanZ-like"/>
</dbReference>
<dbReference type="Proteomes" id="UP000051813">
    <property type="component" value="Unassembled WGS sequence"/>
</dbReference>
<keyword evidence="1" id="KW-0472">Membrane</keyword>
<keyword evidence="4" id="KW-1185">Reference proteome</keyword>
<keyword evidence="1" id="KW-1133">Transmembrane helix</keyword>
<dbReference type="RefSeq" id="WP_057757672.1">
    <property type="nucleotide sequence ID" value="NZ_AYYK01000022.1"/>
</dbReference>
<dbReference type="PATRIC" id="fig|1423738.3.peg.1192"/>
<feature type="transmembrane region" description="Helical" evidence="1">
    <location>
        <begin position="21"/>
        <end position="43"/>
    </location>
</feature>
<dbReference type="PANTHER" id="PTHR36834:SF1">
    <property type="entry name" value="INTEGRAL MEMBRANE PROTEIN"/>
    <property type="match status" value="1"/>
</dbReference>
<comment type="caution">
    <text evidence="3">The sequence shown here is derived from an EMBL/GenBank/DDBJ whole genome shotgun (WGS) entry which is preliminary data.</text>
</comment>
<feature type="transmembrane region" description="Helical" evidence="1">
    <location>
        <begin position="88"/>
        <end position="109"/>
    </location>
</feature>
<evidence type="ECO:0000259" key="2">
    <source>
        <dbReference type="Pfam" id="PF04892"/>
    </source>
</evidence>
<reference evidence="3 4" key="1">
    <citation type="journal article" date="2015" name="Genome Announc.">
        <title>Expanding the biotechnology potential of lactobacilli through comparative genomics of 213 strains and associated genera.</title>
        <authorList>
            <person name="Sun Z."/>
            <person name="Harris H.M."/>
            <person name="McCann A."/>
            <person name="Guo C."/>
            <person name="Argimon S."/>
            <person name="Zhang W."/>
            <person name="Yang X."/>
            <person name="Jeffery I.B."/>
            <person name="Cooney J.C."/>
            <person name="Kagawa T.F."/>
            <person name="Liu W."/>
            <person name="Song Y."/>
            <person name="Salvetti E."/>
            <person name="Wrobel A."/>
            <person name="Rasinkangas P."/>
            <person name="Parkhill J."/>
            <person name="Rea M.C."/>
            <person name="O'Sullivan O."/>
            <person name="Ritari J."/>
            <person name="Douillard F.P."/>
            <person name="Paul Ross R."/>
            <person name="Yang R."/>
            <person name="Briner A.E."/>
            <person name="Felis G.E."/>
            <person name="de Vos W.M."/>
            <person name="Barrangou R."/>
            <person name="Klaenhammer T.R."/>
            <person name="Caufield P.W."/>
            <person name="Cui Y."/>
            <person name="Zhang H."/>
            <person name="O'Toole P.W."/>
        </authorList>
    </citation>
    <scope>NUCLEOTIDE SEQUENCE [LARGE SCALE GENOMIC DNA]</scope>
    <source>
        <strain evidence="3 4">DSM 20335</strain>
    </source>
</reference>
<sequence>MNNALVPEHKSGYQRLTLYSAVFYFFSVAVLCFTPMSFTGHTIQPLMAGWGTVNFVIFQSIDATFYLNIVMAIPLGIYYGLLIPRANIFKVFVVGLLASSLVETVQYVLNHSLMLNRSMDIDDVIANVLGVLIGYIVLWVIRLVLPSVVKKFQYFIE</sequence>